<keyword evidence="4 5" id="KW-0274">FAD</keyword>
<accession>A0A1B0ZP00</accession>
<keyword evidence="5" id="KW-0560">Oxidoreductase</keyword>
<reference evidence="10 12" key="2">
    <citation type="submission" date="2023-02" db="EMBL/GenBank/DDBJ databases">
        <title>Population genomics of bacteria associated with diatom.</title>
        <authorList>
            <person name="Xie J."/>
            <person name="Wang H."/>
        </authorList>
    </citation>
    <scope>NUCLEOTIDE SEQUENCE [LARGE SCALE GENOMIC DNA]</scope>
    <source>
        <strain evidence="10 12">PT47_8</strain>
    </source>
</reference>
<dbReference type="Gene3D" id="1.20.140.10">
    <property type="entry name" value="Butyryl-CoA Dehydrogenase, subunit A, domain 3"/>
    <property type="match status" value="1"/>
</dbReference>
<evidence type="ECO:0000313" key="11">
    <source>
        <dbReference type="Proteomes" id="UP000092565"/>
    </source>
</evidence>
<dbReference type="InterPro" id="IPR009100">
    <property type="entry name" value="AcylCoA_DH/oxidase_NM_dom_sf"/>
</dbReference>
<evidence type="ECO:0000256" key="4">
    <source>
        <dbReference type="ARBA" id="ARBA00022827"/>
    </source>
</evidence>
<dbReference type="InterPro" id="IPR036250">
    <property type="entry name" value="AcylCo_DH-like_C"/>
</dbReference>
<dbReference type="OrthoDB" id="7801364at2"/>
<dbReference type="Gene3D" id="1.10.540.10">
    <property type="entry name" value="Acyl-CoA dehydrogenase/oxidase, N-terminal domain"/>
    <property type="match status" value="1"/>
</dbReference>
<name>A0A1B0ZP00_9RHOB</name>
<evidence type="ECO:0000313" key="12">
    <source>
        <dbReference type="Proteomes" id="UP001218364"/>
    </source>
</evidence>
<reference evidence="9 11" key="1">
    <citation type="submission" date="2016-04" db="EMBL/GenBank/DDBJ databases">
        <authorList>
            <person name="Evans L.H."/>
            <person name="Alamgir A."/>
            <person name="Owens N."/>
            <person name="Weber N.D."/>
            <person name="Virtaneva K."/>
            <person name="Barbian K."/>
            <person name="Babar A."/>
            <person name="Rosenke K."/>
        </authorList>
    </citation>
    <scope>NUCLEOTIDE SEQUENCE [LARGE SCALE GENOMIC DNA]</scope>
    <source>
        <strain evidence="9 11">JL2886</strain>
    </source>
</reference>
<dbReference type="Proteomes" id="UP001218364">
    <property type="component" value="Unassembled WGS sequence"/>
</dbReference>
<feature type="domain" description="Acyl-CoA oxidase/dehydrogenase middle" evidence="7">
    <location>
        <begin position="156"/>
        <end position="256"/>
    </location>
</feature>
<feature type="domain" description="Acyl-CoA dehydrogenase/oxidase N-terminal" evidence="8">
    <location>
        <begin position="38"/>
        <end position="151"/>
    </location>
</feature>
<dbReference type="InterPro" id="IPR046373">
    <property type="entry name" value="Acyl-CoA_Oxase/DH_mid-dom_sf"/>
</dbReference>
<organism evidence="9 11">
    <name type="scientific">Phaeobacter gallaeciensis</name>
    <dbReference type="NCBI Taxonomy" id="60890"/>
    <lineage>
        <taxon>Bacteria</taxon>
        <taxon>Pseudomonadati</taxon>
        <taxon>Pseudomonadota</taxon>
        <taxon>Alphaproteobacteria</taxon>
        <taxon>Rhodobacterales</taxon>
        <taxon>Roseobacteraceae</taxon>
        <taxon>Phaeobacter</taxon>
    </lineage>
</organism>
<sequence>MKPFAAPVEDILFTLNHVVGTADLPDWDAEFASEIAGHFASFAEGEIAPLDEPGDLEGCTLTDGRVAMPAGFKDLYNSYAGQGWPGLTIPEDFGGQGMGAMMLAITSEIFSGANHSMQMVTGLVPGAARTLTRFGTADQQARYLPSLASGETLATMCLTEPGAGSDLSRVRCRATADGDGWQITGEKIFISGGDQDMSDKVLHLVLARTSDNGIKGLSLFLCPCTRADGSRNAVTVTRIEEKMGLHASPTCQLAFDGAEAELIGAEGQGLMAMFTMMNHARSDVALQGVAHAARAHDVAASYAAERQQGRGADGQPVTLDGHADVRRMLDEIDAGALGARAIAHLAFVTMEKGDNPDLVEFLTPLAKVSGTEAGIRGAELGVQVLGGYGYLREYRLEQTYRDARITAIYEGANGIHERMLATRLLGTPPAEAFAAFMAAEGKEAEAVAAALEGWNLARKQLLDNPDPTAFAHEFYLLTRDTLLTALWSRVLRAASAHSDPQRLTRVATRQLEVIAAMRPARLALLGVAQTSGA</sequence>
<dbReference type="SUPFAM" id="SSF47203">
    <property type="entry name" value="Acyl-CoA dehydrogenase C-terminal domain-like"/>
    <property type="match status" value="1"/>
</dbReference>
<evidence type="ECO:0000313" key="10">
    <source>
        <dbReference type="EMBL" id="MDE4165863.1"/>
    </source>
</evidence>
<evidence type="ECO:0000256" key="3">
    <source>
        <dbReference type="ARBA" id="ARBA00022630"/>
    </source>
</evidence>
<dbReference type="PANTHER" id="PTHR42803:SF1">
    <property type="entry name" value="BROAD-SPECIFICITY LINEAR ACYL-COA DEHYDROGENASE FADE5"/>
    <property type="match status" value="1"/>
</dbReference>
<keyword evidence="3 5" id="KW-0285">Flavoprotein</keyword>
<dbReference type="InterPro" id="IPR006091">
    <property type="entry name" value="Acyl-CoA_Oxase/DH_mid-dom"/>
</dbReference>
<dbReference type="RefSeq" id="WP_065270934.1">
    <property type="nucleotide sequence ID" value="NZ_CP015124.1"/>
</dbReference>
<gene>
    <name evidence="9" type="ORF">JL2886_00948</name>
    <name evidence="10" type="ORF">PXK24_09175</name>
</gene>
<dbReference type="EMBL" id="CP015124">
    <property type="protein sequence ID" value="ANP35870.1"/>
    <property type="molecule type" value="Genomic_DNA"/>
</dbReference>
<dbReference type="GO" id="GO:0016627">
    <property type="term" value="F:oxidoreductase activity, acting on the CH-CH group of donors"/>
    <property type="evidence" value="ECO:0007669"/>
    <property type="project" value="InterPro"/>
</dbReference>
<proteinExistence type="inferred from homology"/>
<dbReference type="Proteomes" id="UP000092565">
    <property type="component" value="Chromosome"/>
</dbReference>
<evidence type="ECO:0000259" key="8">
    <source>
        <dbReference type="Pfam" id="PF02771"/>
    </source>
</evidence>
<dbReference type="PATRIC" id="fig|60890.4.peg.922"/>
<dbReference type="InterPro" id="IPR009075">
    <property type="entry name" value="AcylCo_DH/oxidase_C"/>
</dbReference>
<dbReference type="EMBL" id="JARCJK010000003">
    <property type="protein sequence ID" value="MDE4165863.1"/>
    <property type="molecule type" value="Genomic_DNA"/>
</dbReference>
<dbReference type="AlphaFoldDB" id="A0A1B0ZP00"/>
<evidence type="ECO:0000259" key="6">
    <source>
        <dbReference type="Pfam" id="PF00441"/>
    </source>
</evidence>
<keyword evidence="11" id="KW-1185">Reference proteome</keyword>
<feature type="domain" description="Acyl-CoA dehydrogenase/oxidase C-terminal" evidence="6">
    <location>
        <begin position="267"/>
        <end position="425"/>
    </location>
</feature>
<protein>
    <submittedName>
        <fullName evidence="9 10">Acyl-CoA dehydrogenase</fullName>
    </submittedName>
</protein>
<evidence type="ECO:0000256" key="2">
    <source>
        <dbReference type="ARBA" id="ARBA00009347"/>
    </source>
</evidence>
<dbReference type="GO" id="GO:0050660">
    <property type="term" value="F:flavin adenine dinucleotide binding"/>
    <property type="evidence" value="ECO:0007669"/>
    <property type="project" value="InterPro"/>
</dbReference>
<comment type="cofactor">
    <cofactor evidence="1 5">
        <name>FAD</name>
        <dbReference type="ChEBI" id="CHEBI:57692"/>
    </cofactor>
</comment>
<dbReference type="Pfam" id="PF02771">
    <property type="entry name" value="Acyl-CoA_dh_N"/>
    <property type="match status" value="1"/>
</dbReference>
<evidence type="ECO:0000259" key="7">
    <source>
        <dbReference type="Pfam" id="PF02770"/>
    </source>
</evidence>
<evidence type="ECO:0000256" key="1">
    <source>
        <dbReference type="ARBA" id="ARBA00001974"/>
    </source>
</evidence>
<evidence type="ECO:0000256" key="5">
    <source>
        <dbReference type="RuleBase" id="RU362125"/>
    </source>
</evidence>
<dbReference type="Gene3D" id="2.40.110.10">
    <property type="entry name" value="Butyryl-CoA Dehydrogenase, subunit A, domain 2"/>
    <property type="match status" value="1"/>
</dbReference>
<evidence type="ECO:0000313" key="9">
    <source>
        <dbReference type="EMBL" id="ANP35870.1"/>
    </source>
</evidence>
<dbReference type="PANTHER" id="PTHR42803">
    <property type="entry name" value="ACYL-COA DEHYDROGENASE"/>
    <property type="match status" value="1"/>
</dbReference>
<dbReference type="InterPro" id="IPR013786">
    <property type="entry name" value="AcylCoA_DH/ox_N"/>
</dbReference>
<dbReference type="SUPFAM" id="SSF56645">
    <property type="entry name" value="Acyl-CoA dehydrogenase NM domain-like"/>
    <property type="match status" value="1"/>
</dbReference>
<dbReference type="InterPro" id="IPR037069">
    <property type="entry name" value="AcylCoA_DH/ox_N_sf"/>
</dbReference>
<dbReference type="Pfam" id="PF00441">
    <property type="entry name" value="Acyl-CoA_dh_1"/>
    <property type="match status" value="1"/>
</dbReference>
<dbReference type="InterPro" id="IPR052166">
    <property type="entry name" value="Diverse_Acyl-CoA_DH"/>
</dbReference>
<dbReference type="Pfam" id="PF02770">
    <property type="entry name" value="Acyl-CoA_dh_M"/>
    <property type="match status" value="1"/>
</dbReference>
<comment type="similarity">
    <text evidence="2 5">Belongs to the acyl-CoA dehydrogenase family.</text>
</comment>